<proteinExistence type="predicted"/>
<keyword evidence="5" id="KW-1185">Reference proteome</keyword>
<evidence type="ECO:0000256" key="2">
    <source>
        <dbReference type="SAM" id="MobiDB-lite"/>
    </source>
</evidence>
<keyword evidence="4" id="KW-0966">Cell projection</keyword>
<dbReference type="InterPro" id="IPR052563">
    <property type="entry name" value="FliK"/>
</dbReference>
<feature type="region of interest" description="Disordered" evidence="2">
    <location>
        <begin position="1"/>
        <end position="78"/>
    </location>
</feature>
<reference evidence="5" key="1">
    <citation type="submission" date="2016-12" db="EMBL/GenBank/DDBJ databases">
        <authorList>
            <person name="Rodrigo-Torres L."/>
            <person name="Arahal R.D."/>
            <person name="Lucena T."/>
        </authorList>
    </citation>
    <scope>NUCLEOTIDE SEQUENCE [LARGE SCALE GENOMIC DNA]</scope>
</reference>
<gene>
    <name evidence="4" type="ORF">VQ7734_01429</name>
</gene>
<sequence>MIQTQILTSASPAQQQTDTQQGFQVRKARNGAAESSQKTTQAFRSVSRQQTKHSRQSTEQSAGNTRTDQSKTAGQTSQGFQAGQIAGEQAGFYTQEQAALSPSSLSKPGQGQEQQDVTDSSDTSGIAAILSDILNAQQQRLSKAEQESHAHSNRISAKLAATTGEQNQQLKGQQTAATTASDKLSQLTQADKLTVSSAALSQTDKVALKSALMSVSAAEGQATPSAATSAALQSLSTSATQTQHTAGTANPASAGGAEWAAVRVDPQSGKWGEQMLSILHDRVTLQAQQNLQEAKIRLDPPELGKLDLMVRVDGDKLNVQIHASSTATREALMQVSDRLRTELQNQNFMHVDVNVGSEHQSEGQSYTGQEDEATIFASRSDHHPDDNHTSVTSEHWLNTQA</sequence>
<dbReference type="STRING" id="1117707.VQ7734_01429"/>
<feature type="compositionally biased region" description="Polar residues" evidence="2">
    <location>
        <begin position="389"/>
        <end position="401"/>
    </location>
</feature>
<dbReference type="InterPro" id="IPR038610">
    <property type="entry name" value="FliK-like_C_sf"/>
</dbReference>
<dbReference type="PANTHER" id="PTHR37533">
    <property type="entry name" value="FLAGELLAR HOOK-LENGTH CONTROL PROTEIN"/>
    <property type="match status" value="1"/>
</dbReference>
<feature type="compositionally biased region" description="Low complexity" evidence="2">
    <location>
        <begin position="14"/>
        <end position="24"/>
    </location>
</feature>
<dbReference type="PANTHER" id="PTHR37533:SF2">
    <property type="entry name" value="FLAGELLAR HOOK-LENGTH CONTROL PROTEIN"/>
    <property type="match status" value="1"/>
</dbReference>
<evidence type="ECO:0000313" key="4">
    <source>
        <dbReference type="EMBL" id="SHO55683.1"/>
    </source>
</evidence>
<keyword evidence="4" id="KW-0969">Cilium</keyword>
<dbReference type="Proteomes" id="UP000184600">
    <property type="component" value="Unassembled WGS sequence"/>
</dbReference>
<keyword evidence="1" id="KW-0175">Coiled coil</keyword>
<dbReference type="RefSeq" id="WP_234976345.1">
    <property type="nucleotide sequence ID" value="NZ_AP024897.1"/>
</dbReference>
<keyword evidence="4" id="KW-0282">Flagellum</keyword>
<dbReference type="CDD" id="cd17470">
    <property type="entry name" value="T3SS_Flik_C"/>
    <property type="match status" value="1"/>
</dbReference>
<dbReference type="AlphaFoldDB" id="A0A1M7YST5"/>
<organism evidence="4 5">
    <name type="scientific">Vibrio quintilis</name>
    <dbReference type="NCBI Taxonomy" id="1117707"/>
    <lineage>
        <taxon>Bacteria</taxon>
        <taxon>Pseudomonadati</taxon>
        <taxon>Pseudomonadota</taxon>
        <taxon>Gammaproteobacteria</taxon>
        <taxon>Vibrionales</taxon>
        <taxon>Vibrionaceae</taxon>
        <taxon>Vibrio</taxon>
    </lineage>
</organism>
<feature type="region of interest" description="Disordered" evidence="2">
    <location>
        <begin position="377"/>
        <end position="401"/>
    </location>
</feature>
<dbReference type="Gene3D" id="3.30.750.140">
    <property type="match status" value="1"/>
</dbReference>
<feature type="compositionally biased region" description="Basic and acidic residues" evidence="2">
    <location>
        <begin position="379"/>
        <end position="388"/>
    </location>
</feature>
<feature type="coiled-coil region" evidence="1">
    <location>
        <begin position="127"/>
        <end position="154"/>
    </location>
</feature>
<dbReference type="EMBL" id="FRFG01000016">
    <property type="protein sequence ID" value="SHO55683.1"/>
    <property type="molecule type" value="Genomic_DNA"/>
</dbReference>
<accession>A0A1M7YST5</accession>
<feature type="compositionally biased region" description="Polar residues" evidence="2">
    <location>
        <begin position="33"/>
        <end position="49"/>
    </location>
</feature>
<feature type="domain" description="Flagellar hook-length control protein-like C-terminal" evidence="3">
    <location>
        <begin position="281"/>
        <end position="363"/>
    </location>
</feature>
<dbReference type="Pfam" id="PF02120">
    <property type="entry name" value="Flg_hook"/>
    <property type="match status" value="1"/>
</dbReference>
<feature type="region of interest" description="Disordered" evidence="2">
    <location>
        <begin position="96"/>
        <end position="122"/>
    </location>
</feature>
<evidence type="ECO:0000259" key="3">
    <source>
        <dbReference type="Pfam" id="PF02120"/>
    </source>
</evidence>
<dbReference type="InterPro" id="IPR021136">
    <property type="entry name" value="Flagellar_hook_control-like_C"/>
</dbReference>
<name>A0A1M7YST5_9VIBR</name>
<evidence type="ECO:0000313" key="5">
    <source>
        <dbReference type="Proteomes" id="UP000184600"/>
    </source>
</evidence>
<feature type="compositionally biased region" description="Polar residues" evidence="2">
    <location>
        <begin position="57"/>
        <end position="78"/>
    </location>
</feature>
<feature type="compositionally biased region" description="Polar residues" evidence="2">
    <location>
        <begin position="1"/>
        <end position="13"/>
    </location>
</feature>
<protein>
    <submittedName>
        <fullName evidence="4">Flagellar hook-length control protein FliK</fullName>
    </submittedName>
</protein>
<evidence type="ECO:0000256" key="1">
    <source>
        <dbReference type="SAM" id="Coils"/>
    </source>
</evidence>